<proteinExistence type="predicted"/>
<sequence length="1504" mass="163774">MASAVRIRPSNSPPTADEIPLAASSPGSNYVAAVWPSQAWELSQPLGTISVGTPFTVLLATTDVTSSWLSEFINTTELKLTGSIQEGNTLRVISLGCNLVHPAPSNGLAVLSLDFSTVRDTVHRQFGSWDGDQTGLDVFDHEAGLLFAVQSTATAQPVPFGSVIELSGIHISAWAMTLLDAIHLRLRTAEPATSTTSSSTSITPARNGLWVFPVQRRTVLRLEFELDTSELPKDLIKFLPAHALQDLVLSFRKTAHFSLLRDKPEIEGELFLASQIVFEVDKDLKSSFQDVKLDFYILLSLNGTTFKIHNECKVSFEDMVLVMGEHLEKELQAVGLKTGLDEVKSRLIAHLTHEGNSDFDIHWREFAMTISKDTLVGVSLLLEVDTPFGVDEGKQSAFLFSFQWSPRSNNIKLSGKFWPVPAPEHRNTEKMPIDRRLNPIDEGHSIIQPMSSNAQSVLNLTKLYPGFSPGKLPHWIPDEITLLEVTLSTTDIDFTINLNSQSTPDDSPGLPFDEDTMFSISFHYTLGQPKSAVLSLKAGMSLYAPESFVDIDPCLFNVGVDYENSKWTVSASAKNVRSANLHSLLPQSVRDNIISMMPNVYVPGLFVDYAWGGPDPSQLSVSGYLVIGGLLLSVYFQHTSDGSWGLVAKLNAEPSKAAGEKTTIKDLIEDMMGDDAESLLPAYVNNVEVPLDDLEDDGITLHIMKSEAGPIFLFSVRLKSVHFDFVQIPGDDKDLPKRLLRLSLHAFPDVPDIPLVDLTNAKLPHLDNITPTFSLDGLAVSYDRSPVHISGLFLHQKTANANTFAGGVVIGLSKYTFAAVGAYSEVTPDPPQKPFKSFFVFGAMTGPLMHFEFGEVRGISGGFGYNSFVTLPDVSAVSQFPFLSMMNSDTSDPLTTLQSFTSGDTIKSQTDALWLAAGLKLRIFEVIDVSAVVSLQLSQGDPVLAILADATAMVPQSAKSAEDAFALIDFGVVATLDLGHGTLIVQGQINPQSFVLSHACHPTGGFALCVWSEDSGHGGDLVFSVGGFHPAFARPSHYPNPPRVGISWIFDSHISITGGAYYAITPAAIMAGGTLQALFSMGSLSAHFDAHADFLVNFEPFHYQASVGIMAGVSYELKVWFITKKFSIELAADLDIHGPPMAGVAHFSFWVMSFDVSFGSSQPHVDPITLQAFWDMLSKGTPGNSNHIMTIESGLIPSMTEKDDGIKKKEPISLVRGGSLQIGVYSRIPINRATYPGIQDLKNDIAIYNRPMQLTDTKMDSRIDFIIEPLPESAFSLQPIVKDVPTSIWGNYNVSEQALLVGNTPKTISHTMGVRLVAPDAIRSGDKLPQLDSEFFGKSCEIDGDLHLSEKPYVYSLLKLDKTLHTDPVTTPTATDSATIPSVSADSSNNNSGQTSQAHETSAEQKVKDSPPTTEQPKRATPPDDAFTSAKDAWKDTTQRSVDLGKILRVFALEVADQLAFGAAHAPGMQPNSGWAELEALAKPPMRYIDHMEEYYLQPPQVLV</sequence>
<reference evidence="3 4" key="1">
    <citation type="journal article" date="2017" name="Biotechnol. Biofuels">
        <title>Differential beta-glucosidase expression as a function of carbon source availability in Talaromyces amestolkiae: a genomic and proteomic approach.</title>
        <authorList>
            <person name="de Eugenio L.I."/>
            <person name="Mendez-Liter J.A."/>
            <person name="Nieto-Dominguez M."/>
            <person name="Alonso L."/>
            <person name="Gil-Munoz J."/>
            <person name="Barriuso J."/>
            <person name="Prieto A."/>
            <person name="Martinez M.J."/>
        </authorList>
    </citation>
    <scope>NUCLEOTIDE SEQUENCE [LARGE SCALE GENOMIC DNA]</scope>
    <source>
        <strain evidence="3 4">CIB</strain>
    </source>
</reference>
<dbReference type="Pfam" id="PF20248">
    <property type="entry name" value="DUF6603"/>
    <property type="match status" value="1"/>
</dbReference>
<evidence type="ECO:0000256" key="1">
    <source>
        <dbReference type="SAM" id="MobiDB-lite"/>
    </source>
</evidence>
<dbReference type="InterPro" id="IPR046538">
    <property type="entry name" value="DUF6603"/>
</dbReference>
<dbReference type="RefSeq" id="XP_040732789.1">
    <property type="nucleotide sequence ID" value="XM_040876634.1"/>
</dbReference>
<dbReference type="GeneID" id="63793501"/>
<dbReference type="STRING" id="1196081.A0A364KXK3"/>
<dbReference type="OrthoDB" id="5352492at2759"/>
<protein>
    <recommendedName>
        <fullName evidence="2">DUF6603 domain-containing protein</fullName>
    </recommendedName>
</protein>
<evidence type="ECO:0000313" key="4">
    <source>
        <dbReference type="Proteomes" id="UP000249363"/>
    </source>
</evidence>
<name>A0A364KXK3_TALAM</name>
<evidence type="ECO:0000259" key="2">
    <source>
        <dbReference type="Pfam" id="PF20248"/>
    </source>
</evidence>
<dbReference type="Proteomes" id="UP000249363">
    <property type="component" value="Unassembled WGS sequence"/>
</dbReference>
<organism evidence="3 4">
    <name type="scientific">Talaromyces amestolkiae</name>
    <dbReference type="NCBI Taxonomy" id="1196081"/>
    <lineage>
        <taxon>Eukaryota</taxon>
        <taxon>Fungi</taxon>
        <taxon>Dikarya</taxon>
        <taxon>Ascomycota</taxon>
        <taxon>Pezizomycotina</taxon>
        <taxon>Eurotiomycetes</taxon>
        <taxon>Eurotiomycetidae</taxon>
        <taxon>Eurotiales</taxon>
        <taxon>Trichocomaceae</taxon>
        <taxon>Talaromyces</taxon>
        <taxon>Talaromyces sect. Talaromyces</taxon>
    </lineage>
</organism>
<feature type="compositionally biased region" description="Polar residues" evidence="1">
    <location>
        <begin position="1370"/>
        <end position="1400"/>
    </location>
</feature>
<feature type="domain" description="DUF6603" evidence="2">
    <location>
        <begin position="762"/>
        <end position="1178"/>
    </location>
</feature>
<feature type="region of interest" description="Disordered" evidence="1">
    <location>
        <begin position="1370"/>
        <end position="1433"/>
    </location>
</feature>
<comment type="caution">
    <text evidence="3">The sequence shown here is derived from an EMBL/GenBank/DDBJ whole genome shotgun (WGS) entry which is preliminary data.</text>
</comment>
<keyword evidence="4" id="KW-1185">Reference proteome</keyword>
<evidence type="ECO:0000313" key="3">
    <source>
        <dbReference type="EMBL" id="RAO68273.1"/>
    </source>
</evidence>
<gene>
    <name evidence="3" type="ORF">BHQ10_004285</name>
</gene>
<dbReference type="EMBL" id="MIKG01000007">
    <property type="protein sequence ID" value="RAO68273.1"/>
    <property type="molecule type" value="Genomic_DNA"/>
</dbReference>
<accession>A0A364KXK3</accession>